<reference evidence="2" key="1">
    <citation type="journal article" date="2019" name="Int. J. Syst. Evol. Microbiol.">
        <title>The Global Catalogue of Microorganisms (GCM) 10K type strain sequencing project: providing services to taxonomists for standard genome sequencing and annotation.</title>
        <authorList>
            <consortium name="The Broad Institute Genomics Platform"/>
            <consortium name="The Broad Institute Genome Sequencing Center for Infectious Disease"/>
            <person name="Wu L."/>
            <person name="Ma J."/>
        </authorList>
    </citation>
    <scope>NUCLEOTIDE SEQUENCE [LARGE SCALE GENOMIC DNA]</scope>
    <source>
        <strain evidence="2">KACC 13778</strain>
    </source>
</reference>
<accession>A0ABW0MZ19</accession>
<dbReference type="InterPro" id="IPR004927">
    <property type="entry name" value="MerB"/>
</dbReference>
<gene>
    <name evidence="1" type="primary">merB</name>
    <name evidence="1" type="ORF">ACFPKY_07285</name>
</gene>
<dbReference type="SUPFAM" id="SSF160387">
    <property type="entry name" value="NosL/MerB-like"/>
    <property type="match status" value="1"/>
</dbReference>
<proteinExistence type="predicted"/>
<dbReference type="Gene3D" id="3.30.450.410">
    <property type="match status" value="1"/>
</dbReference>
<evidence type="ECO:0000313" key="1">
    <source>
        <dbReference type="EMBL" id="MFC5492896.1"/>
    </source>
</evidence>
<comment type="caution">
    <text evidence="1">The sequence shown here is derived from an EMBL/GenBank/DDBJ whole genome shotgun (WGS) entry which is preliminary data.</text>
</comment>
<keyword evidence="2" id="KW-1185">Reference proteome</keyword>
<organism evidence="1 2">
    <name type="scientific">Nocardioides caricicola</name>
    <dbReference type="NCBI Taxonomy" id="634770"/>
    <lineage>
        <taxon>Bacteria</taxon>
        <taxon>Bacillati</taxon>
        <taxon>Actinomycetota</taxon>
        <taxon>Actinomycetes</taxon>
        <taxon>Propionibacteriales</taxon>
        <taxon>Nocardioidaceae</taxon>
        <taxon>Nocardioides</taxon>
    </lineage>
</organism>
<dbReference type="GO" id="GO:0018836">
    <property type="term" value="F:alkylmercury lyase activity"/>
    <property type="evidence" value="ECO:0007669"/>
    <property type="project" value="UniProtKB-EC"/>
</dbReference>
<protein>
    <submittedName>
        <fullName evidence="1">Organomercurial lyase</fullName>
        <ecNumber evidence="1">4.99.1.2</ecNumber>
    </submittedName>
</protein>
<dbReference type="Proteomes" id="UP001595956">
    <property type="component" value="Unassembled WGS sequence"/>
</dbReference>
<dbReference type="Pfam" id="PF03243">
    <property type="entry name" value="MerB"/>
    <property type="match status" value="1"/>
</dbReference>
<dbReference type="RefSeq" id="WP_345171502.1">
    <property type="nucleotide sequence ID" value="NZ_BAABFQ010000003.1"/>
</dbReference>
<keyword evidence="1" id="KW-0456">Lyase</keyword>
<name>A0ABW0MZ19_9ACTN</name>
<dbReference type="EMBL" id="JBHSMD010000002">
    <property type="protein sequence ID" value="MFC5492896.1"/>
    <property type="molecule type" value="Genomic_DNA"/>
</dbReference>
<sequence length="221" mass="24797">MVELYEGIRLFFYREIANTGRLPSVADAADTLGVPEEWVWDGLDNLAADRHLVIDANGTIVLAFPFATRSFGFSVMGERTLWWGSCAIDSFSIPHIVDKEPWAVVATTCPACGAAHSWLVDRTGPPAGDQVVHFLVPMAKLWDDVIFTCENQRIFCSDRCLDDWLARTGHELGATTDIATLWRLAEHWYDGRLDTPYRRRDPVLATKYFAAKGLSGEFWGL</sequence>
<dbReference type="InterPro" id="IPR053717">
    <property type="entry name" value="MerB_lyase_sf"/>
</dbReference>
<dbReference type="EC" id="4.99.1.2" evidence="1"/>
<evidence type="ECO:0000313" key="2">
    <source>
        <dbReference type="Proteomes" id="UP001595956"/>
    </source>
</evidence>